<gene>
    <name evidence="1" type="ORF">GV68_23535</name>
</gene>
<dbReference type="AlphaFoldDB" id="A0A922T9B3"/>
<name>A0A922T9B3_9HYPH</name>
<evidence type="ECO:0000313" key="1">
    <source>
        <dbReference type="EMBL" id="KEQ02282.1"/>
    </source>
</evidence>
<reference evidence="1 2" key="1">
    <citation type="submission" date="2014-06" db="EMBL/GenBank/DDBJ databases">
        <title>Rhizobium pelagicum/R2-400B4.</title>
        <authorList>
            <person name="Kimes N.E."/>
            <person name="Lopez-Perez M."/>
        </authorList>
    </citation>
    <scope>NUCLEOTIDE SEQUENCE [LARGE SCALE GENOMIC DNA]</scope>
    <source>
        <strain evidence="1 2">R2-400B4</strain>
    </source>
</reference>
<organism evidence="1 2">
    <name type="scientific">Pseudorhizobium pelagicum</name>
    <dbReference type="NCBI Taxonomy" id="1509405"/>
    <lineage>
        <taxon>Bacteria</taxon>
        <taxon>Pseudomonadati</taxon>
        <taxon>Pseudomonadota</taxon>
        <taxon>Alphaproteobacteria</taxon>
        <taxon>Hyphomicrobiales</taxon>
        <taxon>Rhizobiaceae</taxon>
        <taxon>Rhizobium/Agrobacterium group</taxon>
        <taxon>Pseudorhizobium</taxon>
    </lineage>
</organism>
<proteinExistence type="predicted"/>
<comment type="caution">
    <text evidence="1">The sequence shown here is derived from an EMBL/GenBank/DDBJ whole genome shotgun (WGS) entry which is preliminary data.</text>
</comment>
<dbReference type="EMBL" id="JOKJ01000062">
    <property type="protein sequence ID" value="KEQ02282.1"/>
    <property type="molecule type" value="Genomic_DNA"/>
</dbReference>
<protein>
    <submittedName>
        <fullName evidence="1">Uncharacterized protein</fullName>
    </submittedName>
</protein>
<evidence type="ECO:0000313" key="2">
    <source>
        <dbReference type="Proteomes" id="UP000052167"/>
    </source>
</evidence>
<keyword evidence="2" id="KW-1185">Reference proteome</keyword>
<dbReference type="Proteomes" id="UP000052167">
    <property type="component" value="Unassembled WGS sequence"/>
</dbReference>
<sequence length="59" mass="6724">MMTEPEAAKERPAVSLNPLNHTASFVFRGHFYELPGKYFNIGEANKAAEEKCREIGRIR</sequence>
<accession>A0A922T9B3</accession>
<dbReference type="RefSeq" id="WP_037168899.1">
    <property type="nucleotide sequence ID" value="NZ_JOKI01000029.1"/>
</dbReference>